<gene>
    <name evidence="1" type="ORF">PDE_02933</name>
</gene>
<dbReference type="HOGENOM" id="CLU_1778125_0_0_1"/>
<proteinExistence type="predicted"/>
<evidence type="ECO:0000313" key="1">
    <source>
        <dbReference type="EMBL" id="EPS27988.1"/>
    </source>
</evidence>
<dbReference type="AlphaFoldDB" id="S8APX6"/>
<protein>
    <submittedName>
        <fullName evidence="1">Uncharacterized protein</fullName>
    </submittedName>
</protein>
<reference evidence="1 2" key="1">
    <citation type="journal article" date="2013" name="PLoS ONE">
        <title>Genomic and secretomic analyses reveal unique features of the lignocellulolytic enzyme system of Penicillium decumbens.</title>
        <authorList>
            <person name="Liu G."/>
            <person name="Zhang L."/>
            <person name="Wei X."/>
            <person name="Zou G."/>
            <person name="Qin Y."/>
            <person name="Ma L."/>
            <person name="Li J."/>
            <person name="Zheng H."/>
            <person name="Wang S."/>
            <person name="Wang C."/>
            <person name="Xun L."/>
            <person name="Zhao G.-P."/>
            <person name="Zhou Z."/>
            <person name="Qu Y."/>
        </authorList>
    </citation>
    <scope>NUCLEOTIDE SEQUENCE [LARGE SCALE GENOMIC DNA]</scope>
    <source>
        <strain evidence="2">114-2 / CGMCC 5302</strain>
    </source>
</reference>
<evidence type="ECO:0000313" key="2">
    <source>
        <dbReference type="Proteomes" id="UP000019376"/>
    </source>
</evidence>
<accession>S8APX6</accession>
<dbReference type="Proteomes" id="UP000019376">
    <property type="component" value="Unassembled WGS sequence"/>
</dbReference>
<keyword evidence="2" id="KW-1185">Reference proteome</keyword>
<dbReference type="EMBL" id="KB644410">
    <property type="protein sequence ID" value="EPS27988.1"/>
    <property type="molecule type" value="Genomic_DNA"/>
</dbReference>
<sequence length="146" mass="16551">MTDSKEEGKLRGTVECLLPGKERRGFEENVRTWERECESEHDGVYREAYLPPHSERGGGPAPRRSIARLLSRFDQAWHHVPRTPTVTLLEQRPCALASLRRVQAPNAEQIRTNRSVVLAAANQETWKGTTRRCTQGMAGRARSSDE</sequence>
<name>S8APX6_PENO1</name>
<organism evidence="1 2">
    <name type="scientific">Penicillium oxalicum (strain 114-2 / CGMCC 5302)</name>
    <name type="common">Penicillium decumbens</name>
    <dbReference type="NCBI Taxonomy" id="933388"/>
    <lineage>
        <taxon>Eukaryota</taxon>
        <taxon>Fungi</taxon>
        <taxon>Dikarya</taxon>
        <taxon>Ascomycota</taxon>
        <taxon>Pezizomycotina</taxon>
        <taxon>Eurotiomycetes</taxon>
        <taxon>Eurotiomycetidae</taxon>
        <taxon>Eurotiales</taxon>
        <taxon>Aspergillaceae</taxon>
        <taxon>Penicillium</taxon>
    </lineage>
</organism>